<evidence type="ECO:0000256" key="2">
    <source>
        <dbReference type="ARBA" id="ARBA00022475"/>
    </source>
</evidence>
<accession>A0AAD9N376</accession>
<evidence type="ECO:0000256" key="5">
    <source>
        <dbReference type="ARBA" id="ARBA00022737"/>
    </source>
</evidence>
<evidence type="ECO:0000259" key="15">
    <source>
        <dbReference type="PROSITE" id="PS50268"/>
    </source>
</evidence>
<feature type="region of interest" description="Disordered" evidence="12">
    <location>
        <begin position="882"/>
        <end position="924"/>
    </location>
</feature>
<protein>
    <recommendedName>
        <fullName evidence="15">Cadherin domain-containing protein</fullName>
    </recommendedName>
</protein>
<dbReference type="SMART" id="SM00112">
    <property type="entry name" value="CA"/>
    <property type="match status" value="7"/>
</dbReference>
<dbReference type="InterPro" id="IPR020894">
    <property type="entry name" value="Cadherin_CS"/>
</dbReference>
<evidence type="ECO:0000256" key="12">
    <source>
        <dbReference type="SAM" id="MobiDB-lite"/>
    </source>
</evidence>
<feature type="domain" description="Cadherin" evidence="15">
    <location>
        <begin position="570"/>
        <end position="675"/>
    </location>
</feature>
<evidence type="ECO:0000256" key="9">
    <source>
        <dbReference type="ARBA" id="ARBA00023136"/>
    </source>
</evidence>
<evidence type="ECO:0000256" key="8">
    <source>
        <dbReference type="ARBA" id="ARBA00022989"/>
    </source>
</evidence>
<dbReference type="PRINTS" id="PR00205">
    <property type="entry name" value="CADHERIN"/>
</dbReference>
<keyword evidence="10" id="KW-0325">Glycoprotein</keyword>
<dbReference type="GO" id="GO:0005886">
    <property type="term" value="C:plasma membrane"/>
    <property type="evidence" value="ECO:0007669"/>
    <property type="project" value="UniProtKB-SubCell"/>
</dbReference>
<keyword evidence="4 14" id="KW-0732">Signal</keyword>
<evidence type="ECO:0000313" key="16">
    <source>
        <dbReference type="EMBL" id="KAK2152619.1"/>
    </source>
</evidence>
<feature type="domain" description="Cadherin" evidence="15">
    <location>
        <begin position="138"/>
        <end position="246"/>
    </location>
</feature>
<evidence type="ECO:0000256" key="1">
    <source>
        <dbReference type="ARBA" id="ARBA00004251"/>
    </source>
</evidence>
<dbReference type="InterPro" id="IPR002126">
    <property type="entry name" value="Cadherin-like_dom"/>
</dbReference>
<gene>
    <name evidence="16" type="ORF">LSH36_324g00049</name>
</gene>
<evidence type="ECO:0000256" key="4">
    <source>
        <dbReference type="ARBA" id="ARBA00022729"/>
    </source>
</evidence>
<feature type="domain" description="Cadherin" evidence="15">
    <location>
        <begin position="27"/>
        <end position="137"/>
    </location>
</feature>
<dbReference type="CDD" id="cd11304">
    <property type="entry name" value="Cadherin_repeat"/>
    <property type="match status" value="7"/>
</dbReference>
<name>A0AAD9N376_9ANNE</name>
<dbReference type="PANTHER" id="PTHR24028:SF146">
    <property type="entry name" value="CADHERIN 96CB, ISOFORM D-RELATED"/>
    <property type="match status" value="1"/>
</dbReference>
<keyword evidence="9 13" id="KW-0472">Membrane</keyword>
<reference evidence="16" key="1">
    <citation type="journal article" date="2023" name="Mol. Biol. Evol.">
        <title>Third-Generation Sequencing Reveals the Adaptive Role of the Epigenome in Three Deep-Sea Polychaetes.</title>
        <authorList>
            <person name="Perez M."/>
            <person name="Aroh O."/>
            <person name="Sun Y."/>
            <person name="Lan Y."/>
            <person name="Juniper S.K."/>
            <person name="Young C.R."/>
            <person name="Angers B."/>
            <person name="Qian P.Y."/>
        </authorList>
    </citation>
    <scope>NUCLEOTIDE SEQUENCE</scope>
    <source>
        <strain evidence="16">P08H-3</strain>
    </source>
</reference>
<comment type="subcellular location">
    <subcellularLocation>
        <location evidence="1">Cell membrane</location>
        <topology evidence="1">Single-pass type I membrane protein</topology>
    </subcellularLocation>
</comment>
<proteinExistence type="predicted"/>
<keyword evidence="2" id="KW-1003">Cell membrane</keyword>
<keyword evidence="17" id="KW-1185">Reference proteome</keyword>
<evidence type="ECO:0000256" key="7">
    <source>
        <dbReference type="ARBA" id="ARBA00022889"/>
    </source>
</evidence>
<feature type="domain" description="Cadherin" evidence="15">
    <location>
        <begin position="466"/>
        <end position="569"/>
    </location>
</feature>
<dbReference type="InterPro" id="IPR015919">
    <property type="entry name" value="Cadherin-like_sf"/>
</dbReference>
<dbReference type="PANTHER" id="PTHR24028">
    <property type="entry name" value="CADHERIN-87A"/>
    <property type="match status" value="1"/>
</dbReference>
<dbReference type="Proteomes" id="UP001208570">
    <property type="component" value="Unassembled WGS sequence"/>
</dbReference>
<feature type="domain" description="Cadherin" evidence="15">
    <location>
        <begin position="361"/>
        <end position="465"/>
    </location>
</feature>
<dbReference type="FunFam" id="2.60.40.60:FF:000007">
    <property type="entry name" value="Protocadherin alpha 2"/>
    <property type="match status" value="1"/>
</dbReference>
<dbReference type="FunFam" id="2.60.40.60:FF:000004">
    <property type="entry name" value="Protocadherin 1 gamma 2"/>
    <property type="match status" value="1"/>
</dbReference>
<dbReference type="PROSITE" id="PS00232">
    <property type="entry name" value="CADHERIN_1"/>
    <property type="match status" value="3"/>
</dbReference>
<keyword evidence="5" id="KW-0677">Repeat</keyword>
<evidence type="ECO:0000256" key="13">
    <source>
        <dbReference type="SAM" id="Phobius"/>
    </source>
</evidence>
<dbReference type="PROSITE" id="PS50268">
    <property type="entry name" value="CADHERIN_2"/>
    <property type="match status" value="7"/>
</dbReference>
<evidence type="ECO:0000256" key="10">
    <source>
        <dbReference type="ARBA" id="ARBA00023180"/>
    </source>
</evidence>
<feature type="signal peptide" evidence="14">
    <location>
        <begin position="1"/>
        <end position="19"/>
    </location>
</feature>
<dbReference type="AlphaFoldDB" id="A0AAD9N376"/>
<dbReference type="GO" id="GO:0007156">
    <property type="term" value="P:homophilic cell adhesion via plasma membrane adhesion molecules"/>
    <property type="evidence" value="ECO:0007669"/>
    <property type="project" value="InterPro"/>
</dbReference>
<dbReference type="FunFam" id="2.60.40.60:FF:000002">
    <property type="entry name" value="Protocadherin alpha 2"/>
    <property type="match status" value="1"/>
</dbReference>
<dbReference type="InterPro" id="IPR050174">
    <property type="entry name" value="Protocadherin/Cadherin-CA"/>
</dbReference>
<comment type="caution">
    <text evidence="16">The sequence shown here is derived from an EMBL/GenBank/DDBJ whole genome shotgun (WGS) entry which is preliminary data.</text>
</comment>
<dbReference type="GO" id="GO:0005509">
    <property type="term" value="F:calcium ion binding"/>
    <property type="evidence" value="ECO:0007669"/>
    <property type="project" value="UniProtKB-UniRule"/>
</dbReference>
<keyword evidence="7" id="KW-0130">Cell adhesion</keyword>
<feature type="transmembrane region" description="Helical" evidence="13">
    <location>
        <begin position="800"/>
        <end position="821"/>
    </location>
</feature>
<dbReference type="Pfam" id="PF00028">
    <property type="entry name" value="Cadherin"/>
    <property type="match status" value="6"/>
</dbReference>
<dbReference type="FunFam" id="2.60.40.60:FF:000020">
    <property type="entry name" value="Dachsous cadherin-related 1b"/>
    <property type="match status" value="2"/>
</dbReference>
<evidence type="ECO:0000256" key="6">
    <source>
        <dbReference type="ARBA" id="ARBA00022837"/>
    </source>
</evidence>
<keyword evidence="3 13" id="KW-0812">Transmembrane</keyword>
<feature type="domain" description="Cadherin" evidence="15">
    <location>
        <begin position="687"/>
        <end position="797"/>
    </location>
</feature>
<evidence type="ECO:0000256" key="14">
    <source>
        <dbReference type="SAM" id="SignalP"/>
    </source>
</evidence>
<dbReference type="Gene3D" id="2.60.40.60">
    <property type="entry name" value="Cadherins"/>
    <property type="match status" value="7"/>
</dbReference>
<keyword evidence="8 13" id="KW-1133">Transmembrane helix</keyword>
<dbReference type="SUPFAM" id="SSF49313">
    <property type="entry name" value="Cadherin-like"/>
    <property type="match status" value="6"/>
</dbReference>
<organism evidence="16 17">
    <name type="scientific">Paralvinella palmiformis</name>
    <dbReference type="NCBI Taxonomy" id="53620"/>
    <lineage>
        <taxon>Eukaryota</taxon>
        <taxon>Metazoa</taxon>
        <taxon>Spiralia</taxon>
        <taxon>Lophotrochozoa</taxon>
        <taxon>Annelida</taxon>
        <taxon>Polychaeta</taxon>
        <taxon>Sedentaria</taxon>
        <taxon>Canalipalpata</taxon>
        <taxon>Terebellida</taxon>
        <taxon>Terebelliformia</taxon>
        <taxon>Alvinellidae</taxon>
        <taxon>Paralvinella</taxon>
    </lineage>
</organism>
<feature type="domain" description="Cadherin" evidence="15">
    <location>
        <begin position="247"/>
        <end position="354"/>
    </location>
</feature>
<sequence>MNTLRVYFLCIIVVTTATGDITLRFGVQEEQIVGTVITNLKNEPTVTDHFTDEQLRRISFRFLDPVKMETIRQYFSVEEWTGIIKFIEILDRDDPDICKQLEECVLTLDIAINPTDIFTIVHVEIVIQDKNDNVPMFPQEKITISVTESVSPGVLFPVVPASDPDSPSNGIVEYNLIAPEPFRLDERWSDDGSVELQLVLSSGLDREQTDRYTLIVVAKDGGTPSKSGSVVIDLIVNDENDNSPVFERTVYTAQIWENSALRRPVVTVHARDKDYGDNGLVFYSFSKLSSAQFGSLFTIGRESGEIRLVSGLDYEERNFISLTVIARDQGIGSQPAYATVQISVLDQNDHEPSIKLETSDPGTNSIISLKEHSPPDTFVVHVSVRDLDAGDAGKVDCIIDDELHFHLQKLYEKEYNIITVTDIDHEITKEYHLRLECYDYGEPSLTATVTVPVLVTDINDHGPIFEESHYVVTVDENSGRHASVIRVVAHDSDSDENGRIVYMLDEDAGDDFHIDPSTGLITSVMNLDHEKMPFLQFHVIAMDNGYNPKYGRTLVSLSIRDIDDEPPKFEQKKYIFSIAEGLPARSEVDRVKATDKDGTPYNKFTYFLDGSKNELSMFQIDPRRGIIFTKMPLDRETREIYHLMVVAQSERIPRRSDTAQVDIHVTDKNDNQPMIIFPKYGNETILLSNAVPSGYVVTTIEADDPDFGDNAELSYSISQGNENGEFVMKRDTGDIVVNKRLANYENILFKLVIMVQDGGVPKKISVQTLNILVTKMNFTIGISGSALGSNLTTSPSHIPIIIGVIAGCVFIALILIIAIVMMKRKHRKRPSGKCHQYWAEKEIPEKEKDDDIPMTLTSGGNKVTMADLTFTVKSDLLKQPQLIGKDDSDSGYADVSHTESQGSNDDPDGFIQKHGLDSGIGTFGHSPPRRLDSFSSWLHSESYNLNQKGNVYRVSEQCQELADGSPSSTLQSIRKTVRFSEPQQRSAITSTNHVEQPTSLLQPLPDFAHSHGYYGSFNGAYDNHINGVSFENGGPVVMIPEVLSVPEVISVEAFPTNDGSLV</sequence>
<keyword evidence="6 11" id="KW-0106">Calcium</keyword>
<feature type="chain" id="PRO_5042289516" description="Cadherin domain-containing protein" evidence="14">
    <location>
        <begin position="20"/>
        <end position="1062"/>
    </location>
</feature>
<evidence type="ECO:0000313" key="17">
    <source>
        <dbReference type="Proteomes" id="UP001208570"/>
    </source>
</evidence>
<evidence type="ECO:0000256" key="3">
    <source>
        <dbReference type="ARBA" id="ARBA00022692"/>
    </source>
</evidence>
<dbReference type="EMBL" id="JAODUP010000323">
    <property type="protein sequence ID" value="KAK2152619.1"/>
    <property type="molecule type" value="Genomic_DNA"/>
</dbReference>
<evidence type="ECO:0000256" key="11">
    <source>
        <dbReference type="PROSITE-ProRule" id="PRU00043"/>
    </source>
</evidence>